<reference evidence="5" key="2">
    <citation type="journal article" date="2023" name="IMA Fungus">
        <title>Comparative genomic study of the Penicillium genus elucidates a diverse pangenome and 15 lateral gene transfer events.</title>
        <authorList>
            <person name="Petersen C."/>
            <person name="Sorensen T."/>
            <person name="Nielsen M.R."/>
            <person name="Sondergaard T.E."/>
            <person name="Sorensen J.L."/>
            <person name="Fitzpatrick D.A."/>
            <person name="Frisvad J.C."/>
            <person name="Nielsen K.L."/>
        </authorList>
    </citation>
    <scope>NUCLEOTIDE SEQUENCE</scope>
    <source>
        <strain evidence="5">IBT 29864</strain>
    </source>
</reference>
<dbReference type="PROSITE" id="PS50082">
    <property type="entry name" value="WD_REPEATS_2"/>
    <property type="match status" value="8"/>
</dbReference>
<accession>A0A9W9SLM3</accession>
<keyword evidence="6" id="KW-1185">Reference proteome</keyword>
<dbReference type="CDD" id="cd00200">
    <property type="entry name" value="WD40"/>
    <property type="match status" value="1"/>
</dbReference>
<dbReference type="Pfam" id="PF00400">
    <property type="entry name" value="WD40"/>
    <property type="match status" value="8"/>
</dbReference>
<evidence type="ECO:0000256" key="1">
    <source>
        <dbReference type="ARBA" id="ARBA00022574"/>
    </source>
</evidence>
<organism evidence="5 6">
    <name type="scientific">Penicillium cataractarum</name>
    <dbReference type="NCBI Taxonomy" id="2100454"/>
    <lineage>
        <taxon>Eukaryota</taxon>
        <taxon>Fungi</taxon>
        <taxon>Dikarya</taxon>
        <taxon>Ascomycota</taxon>
        <taxon>Pezizomycotina</taxon>
        <taxon>Eurotiomycetes</taxon>
        <taxon>Eurotiomycetidae</taxon>
        <taxon>Eurotiales</taxon>
        <taxon>Aspergillaceae</taxon>
        <taxon>Penicillium</taxon>
    </lineage>
</organism>
<dbReference type="Gene3D" id="3.40.50.300">
    <property type="entry name" value="P-loop containing nucleotide triphosphate hydrolases"/>
    <property type="match status" value="1"/>
</dbReference>
<dbReference type="OrthoDB" id="674604at2759"/>
<dbReference type="InterPro" id="IPR027417">
    <property type="entry name" value="P-loop_NTPase"/>
</dbReference>
<keyword evidence="1 3" id="KW-0853">WD repeat</keyword>
<evidence type="ECO:0000313" key="6">
    <source>
        <dbReference type="Proteomes" id="UP001147782"/>
    </source>
</evidence>
<dbReference type="EMBL" id="JAPZBS010000002">
    <property type="protein sequence ID" value="KAJ5380537.1"/>
    <property type="molecule type" value="Genomic_DNA"/>
</dbReference>
<dbReference type="PROSITE" id="PS50294">
    <property type="entry name" value="WD_REPEATS_REGION"/>
    <property type="match status" value="8"/>
</dbReference>
<feature type="repeat" description="WD" evidence="3">
    <location>
        <begin position="712"/>
        <end position="753"/>
    </location>
</feature>
<evidence type="ECO:0000259" key="4">
    <source>
        <dbReference type="PROSITE" id="PS50837"/>
    </source>
</evidence>
<feature type="domain" description="NACHT" evidence="4">
    <location>
        <begin position="104"/>
        <end position="252"/>
    </location>
</feature>
<feature type="repeat" description="WD" evidence="3">
    <location>
        <begin position="586"/>
        <end position="627"/>
    </location>
</feature>
<dbReference type="FunFam" id="3.40.50.300:FF:001638">
    <property type="entry name" value="NACHT and WD40 domain protein"/>
    <property type="match status" value="1"/>
</dbReference>
<dbReference type="PROSITE" id="PS50837">
    <property type="entry name" value="NACHT"/>
    <property type="match status" value="1"/>
</dbReference>
<dbReference type="GO" id="GO:0035097">
    <property type="term" value="C:histone methyltransferase complex"/>
    <property type="evidence" value="ECO:0007669"/>
    <property type="project" value="UniProtKB-ARBA"/>
</dbReference>
<dbReference type="InterPro" id="IPR007111">
    <property type="entry name" value="NACHT_NTPase"/>
</dbReference>
<dbReference type="SUPFAM" id="SSF50978">
    <property type="entry name" value="WD40 repeat-like"/>
    <property type="match status" value="2"/>
</dbReference>
<dbReference type="PANTHER" id="PTHR44129">
    <property type="entry name" value="WD REPEAT-CONTAINING PROTEIN POP1"/>
    <property type="match status" value="1"/>
</dbReference>
<dbReference type="RefSeq" id="XP_056558108.1">
    <property type="nucleotide sequence ID" value="XM_056695896.1"/>
</dbReference>
<proteinExistence type="predicted"/>
<dbReference type="PROSITE" id="PS00678">
    <property type="entry name" value="WD_REPEATS_1"/>
    <property type="match status" value="6"/>
</dbReference>
<gene>
    <name evidence="5" type="ORF">N7496_002965</name>
</gene>
<dbReference type="InterPro" id="IPR001680">
    <property type="entry name" value="WD40_rpt"/>
</dbReference>
<feature type="repeat" description="WD" evidence="3">
    <location>
        <begin position="901"/>
        <end position="942"/>
    </location>
</feature>
<evidence type="ECO:0000256" key="2">
    <source>
        <dbReference type="ARBA" id="ARBA00022737"/>
    </source>
</evidence>
<dbReference type="InterPro" id="IPR056884">
    <property type="entry name" value="NPHP3-like_N"/>
</dbReference>
<dbReference type="AlphaFoldDB" id="A0A9W9SLM3"/>
<dbReference type="InterPro" id="IPR020472">
    <property type="entry name" value="WD40_PAC1"/>
</dbReference>
<dbReference type="Pfam" id="PF24883">
    <property type="entry name" value="NPHP3_N"/>
    <property type="match status" value="1"/>
</dbReference>
<dbReference type="InterPro" id="IPR036322">
    <property type="entry name" value="WD40_repeat_dom_sf"/>
</dbReference>
<comment type="caution">
    <text evidence="5">The sequence shown here is derived from an EMBL/GenBank/DDBJ whole genome shotgun (WGS) entry which is preliminary data.</text>
</comment>
<sequence>MTTIHVEIKNNTAQPGSIQINNLNLTPGIFDIMLDKATERSSWLFIVYSPEDIDRLCLRALRCPPDSLAIKNRLKKKDRLLHESIEWILQDPQYKNWQTGDNVCLLWIKGGAGKGKTMLSIGIIEELSRLQHESTIVTYFFCQNSDCELNTLRAIITGLILGLMNQQTTLRQSLRRRWDTINDRFEEDVTSWRTLWNIFMEMLEWCKCQRVYIIVDALDECQSDGIADFFKLIVRNGLDRPAKIKWMLTSRPLDDAARELLTGHEQVLVSLELNSKYVSEAVKTYIAYKVNELSLRHRYGETLKREVQTELTEKAEGTFLWVSLVCKQLERVCRDDALTTIQNLPLGLNPLYDRVLNQLNEGELDDVQRCMRLLKVMMLAYRPLGVEEVGSVTGLTDEEDAIRTSVNRCASFIRMQESKIEFVHQSARDYLAGEKGQSILDSYEHSGHDDIALSCLSQLSELNPNLLDLPRPDSTRETLETLKDEKRNFLLASVDYAATFWVQHLKDAKKSTVDNYLALAHLQDATRFLLRHYHTMANWPLQIYSSAIIFSPESSVMRRENKDKIPRWLRKLPPMEDTWTSLIQTLAGHSRDVNTVVFSPDGKQIASGSNDKTIKLWDATTGDLQRTLASHSKDVNTVVFSPDGKQIASGSDDKTIKLWDVTTGDLLKTLTGHSQLVCSVAFSPDCNQIASGSQDKTIKLWDATTGDLQKTLAGHSKDVKTVAFSPDGNQIASGSLDKTIKLWDATTGDVQKTLAGHSHWVHSVAFSPDGKQIVSGSRDKTVGLWDTTTGDLQKTLTGHSHWVHSVAFSPDGKQIVSGSRDGLIKLWDVKTGSFQKTLGARTSWLGFRYIRGYYSTTIEPRTYDAVFSVVFSPDGKHIASGFRERTIKLWDSTTGDLQKTPPGHASPVLLVAFSPDGKQIASVSSDKTVKIWDSTTGDLQKTLTGIDKYLKIPTYVHRAGIPQLFTKPLSRHVLEPLHGISLRNQWICYEGIPFLRLPIDFIPLCHDVLGDQITFGFKNGRVLIFDLDRTSLQSTLRISL</sequence>
<dbReference type="SMART" id="SM00320">
    <property type="entry name" value="WD40"/>
    <property type="match status" value="8"/>
</dbReference>
<feature type="repeat" description="WD" evidence="3">
    <location>
        <begin position="796"/>
        <end position="837"/>
    </location>
</feature>
<dbReference type="GeneID" id="81435073"/>
<feature type="repeat" description="WD" evidence="3">
    <location>
        <begin position="754"/>
        <end position="795"/>
    </location>
</feature>
<feature type="repeat" description="WD" evidence="3">
    <location>
        <begin position="628"/>
        <end position="669"/>
    </location>
</feature>
<feature type="repeat" description="WD" evidence="3">
    <location>
        <begin position="670"/>
        <end position="711"/>
    </location>
</feature>
<evidence type="ECO:0000313" key="5">
    <source>
        <dbReference type="EMBL" id="KAJ5380537.1"/>
    </source>
</evidence>
<protein>
    <submittedName>
        <fullName evidence="5">G-protein beta WD- 40 repeats containing protein</fullName>
    </submittedName>
</protein>
<reference evidence="5" key="1">
    <citation type="submission" date="2022-11" db="EMBL/GenBank/DDBJ databases">
        <authorList>
            <person name="Petersen C."/>
        </authorList>
    </citation>
    <scope>NUCLEOTIDE SEQUENCE</scope>
    <source>
        <strain evidence="5">IBT 29864</strain>
    </source>
</reference>
<feature type="repeat" description="WD" evidence="3">
    <location>
        <begin position="864"/>
        <end position="900"/>
    </location>
</feature>
<dbReference type="Gene3D" id="2.130.10.10">
    <property type="entry name" value="YVTN repeat-like/Quinoprotein amine dehydrogenase"/>
    <property type="match status" value="4"/>
</dbReference>
<dbReference type="Proteomes" id="UP001147782">
    <property type="component" value="Unassembled WGS sequence"/>
</dbReference>
<dbReference type="FunFam" id="2.130.10.10:FF:000228">
    <property type="entry name" value="COMPASS-like H3K4 histone methylase component WDR5A"/>
    <property type="match status" value="1"/>
</dbReference>
<evidence type="ECO:0000256" key="3">
    <source>
        <dbReference type="PROSITE-ProRule" id="PRU00221"/>
    </source>
</evidence>
<dbReference type="InterPro" id="IPR050349">
    <property type="entry name" value="WD_LIS1/nudF_dynein_reg"/>
</dbReference>
<keyword evidence="2" id="KW-0677">Repeat</keyword>
<name>A0A9W9SLM3_9EURO</name>
<dbReference type="SUPFAM" id="SSF52540">
    <property type="entry name" value="P-loop containing nucleoside triphosphate hydrolases"/>
    <property type="match status" value="1"/>
</dbReference>
<dbReference type="InterPro" id="IPR015943">
    <property type="entry name" value="WD40/YVTN_repeat-like_dom_sf"/>
</dbReference>
<dbReference type="PRINTS" id="PR00320">
    <property type="entry name" value="GPROTEINBRPT"/>
</dbReference>
<dbReference type="InterPro" id="IPR019775">
    <property type="entry name" value="WD40_repeat_CS"/>
</dbReference>